<feature type="compositionally biased region" description="Low complexity" evidence="1">
    <location>
        <begin position="132"/>
        <end position="147"/>
    </location>
</feature>
<dbReference type="AlphaFoldDB" id="Q6YSV2"/>
<name>Q6YSV2_ORYSJ</name>
<sequence length="191" mass="20339">MAAWRATTAVPPLSPLLLCRFPLSCSAAAGRAATVAATFARGRALCCWGSGAWRGGSQASSASAAGHQSELRLTRPPPRRALPPSPAALSASALVACCPGELRLRRQSPVELHLRRRSPVQLHLRHRPPKRAPLLSPTARASSSSATGRPVRLCLHYRHRPPGRAPPPSPAARSTSIGTASRPRERERESN</sequence>
<protein>
    <submittedName>
        <fullName evidence="3">Uncharacterized protein</fullName>
    </submittedName>
</protein>
<reference evidence="4" key="2">
    <citation type="journal article" date="2008" name="Nucleic Acids Res.">
        <title>The rice annotation project database (RAP-DB): 2008 update.</title>
        <authorList>
            <consortium name="The rice annotation project (RAP)"/>
        </authorList>
    </citation>
    <scope>GENOME REANNOTATION</scope>
    <source>
        <strain evidence="4">cv. Nipponbare</strain>
    </source>
</reference>
<evidence type="ECO:0000313" key="4">
    <source>
        <dbReference type="Proteomes" id="UP000000763"/>
    </source>
</evidence>
<gene>
    <name evidence="3" type="primary">P0680C01.7</name>
</gene>
<feature type="compositionally biased region" description="Basic and acidic residues" evidence="1">
    <location>
        <begin position="182"/>
        <end position="191"/>
    </location>
</feature>
<feature type="signal peptide" evidence="2">
    <location>
        <begin position="1"/>
        <end position="27"/>
    </location>
</feature>
<reference evidence="4" key="1">
    <citation type="journal article" date="2005" name="Nature">
        <title>The map-based sequence of the rice genome.</title>
        <authorList>
            <consortium name="International rice genome sequencing project (IRGSP)"/>
            <person name="Matsumoto T."/>
            <person name="Wu J."/>
            <person name="Kanamori H."/>
            <person name="Katayose Y."/>
            <person name="Fujisawa M."/>
            <person name="Namiki N."/>
            <person name="Mizuno H."/>
            <person name="Yamamoto K."/>
            <person name="Antonio B.A."/>
            <person name="Baba T."/>
            <person name="Sakata K."/>
            <person name="Nagamura Y."/>
            <person name="Aoki H."/>
            <person name="Arikawa K."/>
            <person name="Arita K."/>
            <person name="Bito T."/>
            <person name="Chiden Y."/>
            <person name="Fujitsuka N."/>
            <person name="Fukunaka R."/>
            <person name="Hamada M."/>
            <person name="Harada C."/>
            <person name="Hayashi A."/>
            <person name="Hijishita S."/>
            <person name="Honda M."/>
            <person name="Hosokawa S."/>
            <person name="Ichikawa Y."/>
            <person name="Idonuma A."/>
            <person name="Iijima M."/>
            <person name="Ikeda M."/>
            <person name="Ikeno M."/>
            <person name="Ito K."/>
            <person name="Ito S."/>
            <person name="Ito T."/>
            <person name="Ito Y."/>
            <person name="Ito Y."/>
            <person name="Iwabuchi A."/>
            <person name="Kamiya K."/>
            <person name="Karasawa W."/>
            <person name="Kurita K."/>
            <person name="Katagiri S."/>
            <person name="Kikuta A."/>
            <person name="Kobayashi H."/>
            <person name="Kobayashi N."/>
            <person name="Machita K."/>
            <person name="Maehara T."/>
            <person name="Masukawa M."/>
            <person name="Mizubayashi T."/>
            <person name="Mukai Y."/>
            <person name="Nagasaki H."/>
            <person name="Nagata Y."/>
            <person name="Naito S."/>
            <person name="Nakashima M."/>
            <person name="Nakama Y."/>
            <person name="Nakamichi Y."/>
            <person name="Nakamura M."/>
            <person name="Meguro A."/>
            <person name="Negishi M."/>
            <person name="Ohta I."/>
            <person name="Ohta T."/>
            <person name="Okamoto M."/>
            <person name="Ono N."/>
            <person name="Saji S."/>
            <person name="Sakaguchi M."/>
            <person name="Sakai K."/>
            <person name="Shibata M."/>
            <person name="Shimokawa T."/>
            <person name="Song J."/>
            <person name="Takazaki Y."/>
            <person name="Terasawa K."/>
            <person name="Tsugane M."/>
            <person name="Tsuji K."/>
            <person name="Ueda S."/>
            <person name="Waki K."/>
            <person name="Yamagata H."/>
            <person name="Yamamoto M."/>
            <person name="Yamamoto S."/>
            <person name="Yamane H."/>
            <person name="Yoshiki S."/>
            <person name="Yoshihara R."/>
            <person name="Yukawa K."/>
            <person name="Zhong H."/>
            <person name="Yano M."/>
            <person name="Yuan Q."/>
            <person name="Ouyang S."/>
            <person name="Liu J."/>
            <person name="Jones K.M."/>
            <person name="Gansberger K."/>
            <person name="Moffat K."/>
            <person name="Hill J."/>
            <person name="Bera J."/>
            <person name="Fadrosh D."/>
            <person name="Jin S."/>
            <person name="Johri S."/>
            <person name="Kim M."/>
            <person name="Overton L."/>
            <person name="Reardon M."/>
            <person name="Tsitrin T."/>
            <person name="Vuong H."/>
            <person name="Weaver B."/>
            <person name="Ciecko A."/>
            <person name="Tallon L."/>
            <person name="Jackson J."/>
            <person name="Pai G."/>
            <person name="Aken S.V."/>
            <person name="Utterback T."/>
            <person name="Reidmuller S."/>
            <person name="Feldblyum T."/>
            <person name="Hsiao J."/>
            <person name="Zismann V."/>
            <person name="Iobst S."/>
            <person name="de Vazeille A.R."/>
            <person name="Buell C.R."/>
            <person name="Ying K."/>
            <person name="Li Y."/>
            <person name="Lu T."/>
            <person name="Huang Y."/>
            <person name="Zhao Q."/>
            <person name="Feng Q."/>
            <person name="Zhang L."/>
            <person name="Zhu J."/>
            <person name="Weng Q."/>
            <person name="Mu J."/>
            <person name="Lu Y."/>
            <person name="Fan D."/>
            <person name="Liu Y."/>
            <person name="Guan J."/>
            <person name="Zhang Y."/>
            <person name="Yu S."/>
            <person name="Liu X."/>
            <person name="Zhang Y."/>
            <person name="Hong G."/>
            <person name="Han B."/>
            <person name="Choisne N."/>
            <person name="Demange N."/>
            <person name="Orjeda G."/>
            <person name="Samain S."/>
            <person name="Cattolico L."/>
            <person name="Pelletier E."/>
            <person name="Couloux A."/>
            <person name="Segurens B."/>
            <person name="Wincker P."/>
            <person name="D'Hont A."/>
            <person name="Scarpelli C."/>
            <person name="Weissenbach J."/>
            <person name="Salanoubat M."/>
            <person name="Quetier F."/>
            <person name="Yu Y."/>
            <person name="Kim H.R."/>
            <person name="Rambo T."/>
            <person name="Currie J."/>
            <person name="Collura K."/>
            <person name="Luo M."/>
            <person name="Yang T."/>
            <person name="Ammiraju J.S.S."/>
            <person name="Engler F."/>
            <person name="Soderlund C."/>
            <person name="Wing R.A."/>
            <person name="Palmer L.E."/>
            <person name="de la Bastide M."/>
            <person name="Spiegel L."/>
            <person name="Nascimento L."/>
            <person name="Zutavern T."/>
            <person name="O'Shaughnessy A."/>
            <person name="Dike S."/>
            <person name="Dedhia N."/>
            <person name="Preston R."/>
            <person name="Balija V."/>
            <person name="McCombie W.R."/>
            <person name="Chow T."/>
            <person name="Chen H."/>
            <person name="Chung M."/>
            <person name="Chen C."/>
            <person name="Shaw J."/>
            <person name="Wu H."/>
            <person name="Hsiao K."/>
            <person name="Chao Y."/>
            <person name="Chu M."/>
            <person name="Cheng C."/>
            <person name="Hour A."/>
            <person name="Lee P."/>
            <person name="Lin S."/>
            <person name="Lin Y."/>
            <person name="Liou J."/>
            <person name="Liu S."/>
            <person name="Hsing Y."/>
            <person name="Raghuvanshi S."/>
            <person name="Mohanty A."/>
            <person name="Bharti A.K."/>
            <person name="Gaur A."/>
            <person name="Gupta V."/>
            <person name="Kumar D."/>
            <person name="Ravi V."/>
            <person name="Vij S."/>
            <person name="Kapur A."/>
            <person name="Khurana P."/>
            <person name="Khurana P."/>
            <person name="Khurana J.P."/>
            <person name="Tyagi A.K."/>
            <person name="Gaikwad K."/>
            <person name="Singh A."/>
            <person name="Dalal V."/>
            <person name="Srivastava S."/>
            <person name="Dixit A."/>
            <person name="Pal A.K."/>
            <person name="Ghazi I.A."/>
            <person name="Yadav M."/>
            <person name="Pandit A."/>
            <person name="Bhargava A."/>
            <person name="Sureshbabu K."/>
            <person name="Batra K."/>
            <person name="Sharma T.R."/>
            <person name="Mohapatra T."/>
            <person name="Singh N.K."/>
            <person name="Messing J."/>
            <person name="Nelson A.B."/>
            <person name="Fuks G."/>
            <person name="Kavchok S."/>
            <person name="Keizer G."/>
            <person name="Linton E."/>
            <person name="Llaca V."/>
            <person name="Song R."/>
            <person name="Tanyolac B."/>
            <person name="Young S."/>
            <person name="Ho-Il K."/>
            <person name="Hahn J.H."/>
            <person name="Sangsakoo G."/>
            <person name="Vanavichit A."/>
            <person name="de Mattos Luiz.A.T."/>
            <person name="Zimmer P.D."/>
            <person name="Malone G."/>
            <person name="Dellagostin O."/>
            <person name="de Oliveira A.C."/>
            <person name="Bevan M."/>
            <person name="Bancroft I."/>
            <person name="Minx P."/>
            <person name="Cordum H."/>
            <person name="Wilson R."/>
            <person name="Cheng Z."/>
            <person name="Jin W."/>
            <person name="Jiang J."/>
            <person name="Leong S.A."/>
            <person name="Iwama H."/>
            <person name="Gojobori T."/>
            <person name="Itoh T."/>
            <person name="Niimura Y."/>
            <person name="Fujii Y."/>
            <person name="Habara T."/>
            <person name="Sakai H."/>
            <person name="Sato Y."/>
            <person name="Wilson G."/>
            <person name="Kumar K."/>
            <person name="McCouch S."/>
            <person name="Juretic N."/>
            <person name="Hoen D."/>
            <person name="Wright S."/>
            <person name="Bruskiewich R."/>
            <person name="Bureau T."/>
            <person name="Miyao A."/>
            <person name="Hirochika H."/>
            <person name="Nishikawa T."/>
            <person name="Kadowaki K."/>
            <person name="Sugiura M."/>
            <person name="Burr B."/>
            <person name="Sasaki T."/>
        </authorList>
    </citation>
    <scope>NUCLEOTIDE SEQUENCE [LARGE SCALE GENOMIC DNA]</scope>
    <source>
        <strain evidence="4">cv. Nipponbare</strain>
    </source>
</reference>
<proteinExistence type="predicted"/>
<feature type="chain" id="PRO_5004282836" evidence="2">
    <location>
        <begin position="28"/>
        <end position="191"/>
    </location>
</feature>
<accession>Q6YSV2</accession>
<evidence type="ECO:0000256" key="1">
    <source>
        <dbReference type="SAM" id="MobiDB-lite"/>
    </source>
</evidence>
<organism evidence="3 4">
    <name type="scientific">Oryza sativa subsp. japonica</name>
    <name type="common">Rice</name>
    <dbReference type="NCBI Taxonomy" id="39947"/>
    <lineage>
        <taxon>Eukaryota</taxon>
        <taxon>Viridiplantae</taxon>
        <taxon>Streptophyta</taxon>
        <taxon>Embryophyta</taxon>
        <taxon>Tracheophyta</taxon>
        <taxon>Spermatophyta</taxon>
        <taxon>Magnoliopsida</taxon>
        <taxon>Liliopsida</taxon>
        <taxon>Poales</taxon>
        <taxon>Poaceae</taxon>
        <taxon>BOP clade</taxon>
        <taxon>Oryzoideae</taxon>
        <taxon>Oryzeae</taxon>
        <taxon>Oryzinae</taxon>
        <taxon>Oryza</taxon>
        <taxon>Oryza sativa</taxon>
    </lineage>
</organism>
<dbReference type="EMBL" id="AP006344">
    <property type="protein sequence ID" value="BAC84788.1"/>
    <property type="molecule type" value="Genomic_DNA"/>
</dbReference>
<dbReference type="Proteomes" id="UP000000763">
    <property type="component" value="Chromosome 7"/>
</dbReference>
<feature type="region of interest" description="Disordered" evidence="1">
    <location>
        <begin position="58"/>
        <end position="86"/>
    </location>
</feature>
<keyword evidence="2" id="KW-0732">Signal</keyword>
<feature type="compositionally biased region" description="Pro residues" evidence="1">
    <location>
        <begin position="75"/>
        <end position="86"/>
    </location>
</feature>
<evidence type="ECO:0000256" key="2">
    <source>
        <dbReference type="SAM" id="SignalP"/>
    </source>
</evidence>
<evidence type="ECO:0000313" key="3">
    <source>
        <dbReference type="EMBL" id="BAC84788.1"/>
    </source>
</evidence>
<feature type="compositionally biased region" description="Basic residues" evidence="1">
    <location>
        <begin position="117"/>
        <end position="130"/>
    </location>
</feature>
<feature type="region of interest" description="Disordered" evidence="1">
    <location>
        <begin position="117"/>
        <end position="191"/>
    </location>
</feature>